<evidence type="ECO:0000256" key="1">
    <source>
        <dbReference type="ARBA" id="ARBA00022612"/>
    </source>
</evidence>
<gene>
    <name evidence="5" type="ORF">BVG16_16340</name>
</gene>
<evidence type="ECO:0000313" key="6">
    <source>
        <dbReference type="Proteomes" id="UP000190188"/>
    </source>
</evidence>
<dbReference type="EMBL" id="MSZX01000006">
    <property type="protein sequence ID" value="OPA76739.1"/>
    <property type="molecule type" value="Genomic_DNA"/>
</dbReference>
<accession>A0A1T2XA08</accession>
<feature type="region of interest" description="Disordered" evidence="3">
    <location>
        <begin position="941"/>
        <end position="973"/>
    </location>
</feature>
<evidence type="ECO:0000259" key="4">
    <source>
        <dbReference type="Pfam" id="PF10145"/>
    </source>
</evidence>
<feature type="coiled-coil region" evidence="2">
    <location>
        <begin position="657"/>
        <end position="684"/>
    </location>
</feature>
<dbReference type="OrthoDB" id="90760at2"/>
<keyword evidence="1" id="KW-1188">Viral release from host cell</keyword>
<proteinExistence type="predicted"/>
<dbReference type="STRING" id="1324314.BVG16_16340"/>
<name>A0A1T2XA08_9BACL</name>
<feature type="coiled-coil region" evidence="2">
    <location>
        <begin position="740"/>
        <end position="800"/>
    </location>
</feature>
<dbReference type="Pfam" id="PF10145">
    <property type="entry name" value="PhageMin_Tail"/>
    <property type="match status" value="1"/>
</dbReference>
<evidence type="ECO:0000256" key="2">
    <source>
        <dbReference type="SAM" id="Coils"/>
    </source>
</evidence>
<dbReference type="PANTHER" id="PTHR37813">
    <property type="entry name" value="FELS-2 PROPHAGE PROTEIN"/>
    <property type="match status" value="1"/>
</dbReference>
<keyword evidence="2" id="KW-0175">Coiled coil</keyword>
<feature type="region of interest" description="Disordered" evidence="3">
    <location>
        <begin position="41"/>
        <end position="73"/>
    </location>
</feature>
<sequence length="1027" mass="112082">MTKAYEVEFRLAGQLESSFRKTITDAANDYKKLTDAAKKLEKGSGKSSLTQPVREDLKRTQSEMRNTESASHKMRNVLSKSLLPLTAGLGAGAVLASSLNKSIDFEAQLDSIQAVSGMATSEMKKVHDLALKEGARTKYSALEAAQGMEEMIKAGLSAQQVLDGGLAAALNMAAAGEIGLADSAEIMSTALNAFKKDGLEASKVADILAGTANASATGVMELKMSLSQASAVASGVGMKFKDTNVALGVFANNGLKGSDAGTSLKTMLLNLSPITADAQSEFERLGLTTFNATKALEFLERQGVKPASKSTKDIVDAMMTFAAKTQGAKVGSDKANKSFREMAFNAGAMSSEFYDANGNLQSLDHIAGALRKSLSALTSEQRQVALKTMFGTDAIRAANILYEEGADGVRNFTEEMSKVTALDVAKKRMDNAKGGIEQFRGAMETLQISVLEPTLPLIKDLALQAADASEQFQSWMNTRQAKAWGNTLLSVLKAAPKMIGVTAAAMAAVKVGQGVNKTANFIKGLGKVQEAGSGAAKGIALLGRAATFLTNPVGMAVGAVGLLTAGVIAYKRHNENARQSLIHMKDSFDTAFSDYSAIVEHRQKTKDLIAEYDRLNTKIQDSKTPSEELTTAREKLADIEQQLIDLNPDIIKSESAKTDKLREQAELADRLNDAKEKMGRIELQKTVTDNIAKRPQVEKEYSKLKSDVPKYESEYEKQRADYVLYNDFIARQNEVVYNTRLSLHDQQAQLETLLNELENTTGKSYLGNWNNVYEERDALYKSYQDNYENWQKASEELQIVEQSYLSMYDAAKKYHEQETKLEGTLEDQAKRYQFMTDEQKKHFQEAFDKVSKLRQEMNLLPAKTTLELEVIQKTSGITPKPAPSDVIPEPFRLKIPHYADGDIVNKPHVGVYGEAGPEAFIPINNKPRSHAILDRVNQMMGRTEQQPRSNPLASDAASFGQRAQTSPVVSGPPITIENKSSVVVQGNADSSTIKLIEQALQKSNEDFARKIEAYFRQKGRVSMSGPV</sequence>
<keyword evidence="6" id="KW-1185">Reference proteome</keyword>
<feature type="compositionally biased region" description="Basic and acidic residues" evidence="3">
    <location>
        <begin position="53"/>
        <end position="66"/>
    </location>
</feature>
<dbReference type="PANTHER" id="PTHR37813:SF1">
    <property type="entry name" value="FELS-2 PROPHAGE PROTEIN"/>
    <property type="match status" value="1"/>
</dbReference>
<feature type="compositionally biased region" description="Polar residues" evidence="3">
    <location>
        <begin position="943"/>
        <end position="952"/>
    </location>
</feature>
<dbReference type="RefSeq" id="WP_078499757.1">
    <property type="nucleotide sequence ID" value="NZ_MSZX01000006.1"/>
</dbReference>
<evidence type="ECO:0000313" key="5">
    <source>
        <dbReference type="EMBL" id="OPA76739.1"/>
    </source>
</evidence>
<reference evidence="5 6" key="1">
    <citation type="submission" date="2017-01" db="EMBL/GenBank/DDBJ databases">
        <title>Genome analysis of Paenibacillus selenitrireducens ES3-24.</title>
        <authorList>
            <person name="Xu D."/>
            <person name="Yao R."/>
            <person name="Zheng S."/>
        </authorList>
    </citation>
    <scope>NUCLEOTIDE SEQUENCE [LARGE SCALE GENOMIC DNA]</scope>
    <source>
        <strain evidence="5 6">ES3-24</strain>
    </source>
</reference>
<dbReference type="NCBIfam" id="TIGR01760">
    <property type="entry name" value="tape_meas_TP901"/>
    <property type="match status" value="2"/>
</dbReference>
<comment type="caution">
    <text evidence="5">The sequence shown here is derived from an EMBL/GenBank/DDBJ whole genome shotgun (WGS) entry which is preliminary data.</text>
</comment>
<organism evidence="5 6">
    <name type="scientific">Paenibacillus selenitireducens</name>
    <dbReference type="NCBI Taxonomy" id="1324314"/>
    <lineage>
        <taxon>Bacteria</taxon>
        <taxon>Bacillati</taxon>
        <taxon>Bacillota</taxon>
        <taxon>Bacilli</taxon>
        <taxon>Bacillales</taxon>
        <taxon>Paenibacillaceae</taxon>
        <taxon>Paenibacillus</taxon>
    </lineage>
</organism>
<evidence type="ECO:0000256" key="3">
    <source>
        <dbReference type="SAM" id="MobiDB-lite"/>
    </source>
</evidence>
<dbReference type="AlphaFoldDB" id="A0A1T2XA08"/>
<dbReference type="InterPro" id="IPR010090">
    <property type="entry name" value="Phage_tape_meas"/>
</dbReference>
<protein>
    <recommendedName>
        <fullName evidence="4">Phage tail tape measure protein domain-containing protein</fullName>
    </recommendedName>
</protein>
<dbReference type="Proteomes" id="UP000190188">
    <property type="component" value="Unassembled WGS sequence"/>
</dbReference>
<feature type="domain" description="Phage tail tape measure protein" evidence="4">
    <location>
        <begin position="128"/>
        <end position="326"/>
    </location>
</feature>